<dbReference type="Proteomes" id="UP000018542">
    <property type="component" value="Chromosome"/>
</dbReference>
<dbReference type="STRING" id="1029756.W911_15080"/>
<protein>
    <submittedName>
        <fullName evidence="2">Phasin family protein</fullName>
    </submittedName>
</protein>
<dbReference type="KEGG" id="hni:W911_15080"/>
<accession>V5SFZ0</accession>
<dbReference type="AlphaFoldDB" id="V5SFZ0"/>
<dbReference type="EMBL" id="CP006912">
    <property type="protein sequence ID" value="AHB49417.1"/>
    <property type="molecule type" value="Genomic_DNA"/>
</dbReference>
<dbReference type="InterPro" id="IPR018968">
    <property type="entry name" value="Phasin"/>
</dbReference>
<gene>
    <name evidence="2" type="ORF">W911_15080</name>
</gene>
<feature type="domain" description="Phasin" evidence="1">
    <location>
        <begin position="28"/>
        <end position="126"/>
    </location>
</feature>
<evidence type="ECO:0000259" key="1">
    <source>
        <dbReference type="Pfam" id="PF09361"/>
    </source>
</evidence>
<dbReference type="Pfam" id="PF09361">
    <property type="entry name" value="Phasin_2"/>
    <property type="match status" value="1"/>
</dbReference>
<reference evidence="2 3" key="1">
    <citation type="journal article" date="2014" name="Genome Announc.">
        <title>Complete Genome Sequence of Hyphomicrobium nitrativorans Strain NL23, a Denitrifying Bacterium Isolated from Biofilm of a Methanol-Fed Denitrification System Treating Seawater at the Montreal Biodome.</title>
        <authorList>
            <person name="Martineau C."/>
            <person name="Villeneuve C."/>
            <person name="Mauffrey F."/>
            <person name="Villemur R."/>
        </authorList>
    </citation>
    <scope>NUCLEOTIDE SEQUENCE [LARGE SCALE GENOMIC DNA]</scope>
    <source>
        <strain evidence="2">NL23</strain>
    </source>
</reference>
<dbReference type="PATRIC" id="fig|1029756.8.peg.3141"/>
<proteinExistence type="predicted"/>
<keyword evidence="3" id="KW-1185">Reference proteome</keyword>
<sequence>MFRHFGAGPVRVHLSIKQQASQMINNFQEFQKLGQTNVDTAVKLLGDWSKGWQAIAAEFNDYSKRAFEDGTATFEKLLSAKSVEQAFEIQSGYAKRAYEDYIHQLNKVGALYSDLAKDAYKPVEKAFQNAGR</sequence>
<organism evidence="2 3">
    <name type="scientific">Hyphomicrobium nitrativorans NL23</name>
    <dbReference type="NCBI Taxonomy" id="1029756"/>
    <lineage>
        <taxon>Bacteria</taxon>
        <taxon>Pseudomonadati</taxon>
        <taxon>Pseudomonadota</taxon>
        <taxon>Alphaproteobacteria</taxon>
        <taxon>Hyphomicrobiales</taxon>
        <taxon>Hyphomicrobiaceae</taxon>
        <taxon>Hyphomicrobium</taxon>
    </lineage>
</organism>
<dbReference type="HOGENOM" id="CLU_140350_0_0_5"/>
<evidence type="ECO:0000313" key="2">
    <source>
        <dbReference type="EMBL" id="AHB49417.1"/>
    </source>
</evidence>
<name>V5SFZ0_9HYPH</name>
<evidence type="ECO:0000313" key="3">
    <source>
        <dbReference type="Proteomes" id="UP000018542"/>
    </source>
</evidence>